<reference evidence="3" key="1">
    <citation type="journal article" date="2011" name="PLoS Biol.">
        <title>Gene gain and loss during evolution of obligate parasitism in the white rust pathogen of Arabidopsis thaliana.</title>
        <authorList>
            <person name="Kemen E."/>
            <person name="Gardiner A."/>
            <person name="Schultz-Larsen T."/>
            <person name="Kemen A.C."/>
            <person name="Balmuth A.L."/>
            <person name="Robert-Seilaniantz A."/>
            <person name="Bailey K."/>
            <person name="Holub E."/>
            <person name="Studholme D.J."/>
            <person name="Maclean D."/>
            <person name="Jones J.D."/>
        </authorList>
    </citation>
    <scope>NUCLEOTIDE SEQUENCE</scope>
</reference>
<keyword evidence="1" id="KW-0175">Coiled coil</keyword>
<feature type="transmembrane region" description="Helical" evidence="2">
    <location>
        <begin position="382"/>
        <end position="406"/>
    </location>
</feature>
<dbReference type="EMBL" id="FR824179">
    <property type="protein sequence ID" value="CCA21801.1"/>
    <property type="molecule type" value="Genomic_DNA"/>
</dbReference>
<accession>F0WKJ5</accession>
<keyword evidence="2" id="KW-0472">Membrane</keyword>
<evidence type="ECO:0000256" key="1">
    <source>
        <dbReference type="SAM" id="Coils"/>
    </source>
</evidence>
<organism evidence="3">
    <name type="scientific">Albugo laibachii Nc14</name>
    <dbReference type="NCBI Taxonomy" id="890382"/>
    <lineage>
        <taxon>Eukaryota</taxon>
        <taxon>Sar</taxon>
        <taxon>Stramenopiles</taxon>
        <taxon>Oomycota</taxon>
        <taxon>Peronosporomycetes</taxon>
        <taxon>Albuginales</taxon>
        <taxon>Albuginaceae</taxon>
        <taxon>Albugo</taxon>
    </lineage>
</organism>
<name>F0WKJ5_9STRA</name>
<evidence type="ECO:0000256" key="2">
    <source>
        <dbReference type="SAM" id="Phobius"/>
    </source>
</evidence>
<sequence length="421" mass="47987">MGIAWAIDTSSTNMTQGACMRNKQELQNEEEDEEIMNEVMSKHREELHQIITRQNLLSYDDTDIETLIAKPDNSPQTTMLDAQEIYAHEVATPFTPNSEWPALQKLSSAERLARIDRMNLAEISDIREAKHFINDRNKEDNKKNTMTKNKLQLESIEPISTSNRSDLNDLSSRSIPVQQKLHFTCVADSNVNESGNQMFSNDQIRQYTKQLEGTLARFVEERDALIRNQAEFDKHASGIFPSLENLNNQLSRIVEGKMLHSQATPKECSQSVMDIQRERLQELESELTRWRHDTVVNDQNHAIELQQIKAQIISLVASGKLGDEKMGLLSDSVRKLQTELQNALEEIVKRHCRFEAQMRSGLKQQDLKRSTSYSQLTQTSHMIRFVLALGVSSLSVAGVFLFGCYLEARSCLASESCRPLT</sequence>
<dbReference type="HOGENOM" id="CLU_627743_0_0_1"/>
<keyword evidence="2" id="KW-1133">Transmembrane helix</keyword>
<gene>
    <name evidence="3" type="primary">AlNc14C134G7047</name>
    <name evidence="3" type="ORF">ALNC14_079440</name>
</gene>
<dbReference type="AlphaFoldDB" id="F0WKJ5"/>
<protein>
    <submittedName>
        <fullName evidence="3">Uncharacterized protein AlNc14C134G7047</fullName>
    </submittedName>
</protein>
<proteinExistence type="predicted"/>
<feature type="coiled-coil region" evidence="1">
    <location>
        <begin position="266"/>
        <end position="293"/>
    </location>
</feature>
<evidence type="ECO:0000313" key="3">
    <source>
        <dbReference type="EMBL" id="CCA21801.1"/>
    </source>
</evidence>
<reference evidence="3" key="2">
    <citation type="submission" date="2011-02" db="EMBL/GenBank/DDBJ databases">
        <authorList>
            <person name="MacLean D."/>
        </authorList>
    </citation>
    <scope>NUCLEOTIDE SEQUENCE</scope>
</reference>
<keyword evidence="2" id="KW-0812">Transmembrane</keyword>